<feature type="domain" description="THIF-type NAD/FAD binding fold" evidence="6">
    <location>
        <begin position="25"/>
        <end position="142"/>
    </location>
</feature>
<dbReference type="Proteomes" id="UP000703269">
    <property type="component" value="Unassembled WGS sequence"/>
</dbReference>
<keyword evidence="3 4" id="KW-0833">Ubl conjugation pathway</keyword>
<dbReference type="GO" id="GO:0005737">
    <property type="term" value="C:cytoplasm"/>
    <property type="evidence" value="ECO:0007669"/>
    <property type="project" value="TreeGrafter"/>
</dbReference>
<evidence type="ECO:0000256" key="1">
    <source>
        <dbReference type="ARBA" id="ARBA00005032"/>
    </source>
</evidence>
<comment type="pathway">
    <text evidence="1 4">Protein modification; protein neddylation.</text>
</comment>
<dbReference type="InterPro" id="IPR045886">
    <property type="entry name" value="ThiF/MoeB/HesA"/>
</dbReference>
<dbReference type="Pfam" id="PF00899">
    <property type="entry name" value="ThiF"/>
    <property type="match status" value="1"/>
</dbReference>
<evidence type="ECO:0000313" key="7">
    <source>
        <dbReference type="EMBL" id="GJE92317.1"/>
    </source>
</evidence>
<comment type="similarity">
    <text evidence="2 4">Belongs to the ubiquitin-activating E1 family. ULA1 subfamily.</text>
</comment>
<comment type="function">
    <text evidence="4">Regulatory subunit of the dimeric UBA3-ULA1 E1 enzyme.</text>
</comment>
<protein>
    <recommendedName>
        <fullName evidence="4">NEDD8-activating enzyme E1 regulatory subunit</fullName>
    </recommendedName>
</protein>
<dbReference type="PANTHER" id="PTHR10953:SF29">
    <property type="entry name" value="NEDD8-ACTIVATING ENZYME E1 REGULATORY SUBUNIT"/>
    <property type="match status" value="1"/>
</dbReference>
<dbReference type="EMBL" id="BPQB01000026">
    <property type="protein sequence ID" value="GJE92317.1"/>
    <property type="molecule type" value="Genomic_DNA"/>
</dbReference>
<evidence type="ECO:0000256" key="2">
    <source>
        <dbReference type="ARBA" id="ARBA00006868"/>
    </source>
</evidence>
<dbReference type="GO" id="GO:0019781">
    <property type="term" value="F:NEDD8 activating enzyme activity"/>
    <property type="evidence" value="ECO:0007669"/>
    <property type="project" value="UniProtKB-UniRule"/>
</dbReference>
<dbReference type="OrthoDB" id="1708823at2759"/>
<comment type="caution">
    <text evidence="7">The sequence shown here is derived from an EMBL/GenBank/DDBJ whole genome shotgun (WGS) entry which is preliminary data.</text>
</comment>
<evidence type="ECO:0000313" key="8">
    <source>
        <dbReference type="Proteomes" id="UP000703269"/>
    </source>
</evidence>
<dbReference type="InterPro" id="IPR000594">
    <property type="entry name" value="ThiF_NAD_FAD-bd"/>
</dbReference>
<organism evidence="7 8">
    <name type="scientific">Phanerochaete sordida</name>
    <dbReference type="NCBI Taxonomy" id="48140"/>
    <lineage>
        <taxon>Eukaryota</taxon>
        <taxon>Fungi</taxon>
        <taxon>Dikarya</taxon>
        <taxon>Basidiomycota</taxon>
        <taxon>Agaricomycotina</taxon>
        <taxon>Agaricomycetes</taxon>
        <taxon>Polyporales</taxon>
        <taxon>Phanerochaetaceae</taxon>
        <taxon>Phanerochaete</taxon>
    </lineage>
</organism>
<dbReference type="PIRSF" id="PIRSF039099">
    <property type="entry name" value="APP-BP1"/>
    <property type="match status" value="1"/>
</dbReference>
<gene>
    <name evidence="7" type="ORF">PsYK624_084710</name>
</gene>
<dbReference type="Gene3D" id="3.40.50.720">
    <property type="entry name" value="NAD(P)-binding Rossmann-like Domain"/>
    <property type="match status" value="2"/>
</dbReference>
<name>A0A9P3GAQ3_9APHY</name>
<evidence type="ECO:0000256" key="3">
    <source>
        <dbReference type="ARBA" id="ARBA00022786"/>
    </source>
</evidence>
<evidence type="ECO:0000259" key="6">
    <source>
        <dbReference type="Pfam" id="PF00899"/>
    </source>
</evidence>
<dbReference type="SUPFAM" id="SSF69572">
    <property type="entry name" value="Activating enzymes of the ubiquitin-like proteins"/>
    <property type="match status" value="1"/>
</dbReference>
<dbReference type="InterPro" id="IPR030667">
    <property type="entry name" value="APP-BP1"/>
</dbReference>
<feature type="region of interest" description="Disordered" evidence="5">
    <location>
        <begin position="1"/>
        <end position="20"/>
    </location>
</feature>
<proteinExistence type="inferred from homology"/>
<keyword evidence="8" id="KW-1185">Reference proteome</keyword>
<accession>A0A9P3GAQ3</accession>
<dbReference type="AlphaFoldDB" id="A0A9P3GAQ3"/>
<dbReference type="InterPro" id="IPR035985">
    <property type="entry name" value="Ubiquitin-activating_enz"/>
</dbReference>
<sequence length="528" mass="57760">MLQNESQTLDEATMSIQPDSKTRRYDRQLRLWAASGQAALESSRILVTAGSATSTSVLKNLVLPGIGHFTILDAAPTTPADAGNNFFLNANASIGKPRAEEAVPLLRELNESVDGVADTRDLEALLQTDEGRKYVTSFTLVIAHNLPAKTLEQLSTLLWQDPTYPPLMVVRSAGFLADFYIQFHEHCIIESHSETAPSLRLTKPFPALQAWADSTDYDKLDPTEHAHIPFALILIKEADKWRAEHGGALPKAYAEQKAFKADVRARQRKLDEENFEEAEAQAVRMWTEKAVSSDIQALLDAPPVDPRSSPNAAFHALLQTLRAFVHDPAGPGCLPLTATLPDMKTDTESYVRLQRMYKEQARVENARFKELLKEKFPDLPIEEAVVDAFVKNSHHIKLLRGRPFGAFDRDAEALASALQIFPKETATHLAFTALSALLARGTEVTAEALTAGVQDLVGPDVELPDELDAAVGELARAPTADLPNTAAFLGGMVAQEAIKLLTKQYVPVNGYCVVDLVDSWTGTVGAPQ</sequence>
<reference evidence="7 8" key="1">
    <citation type="submission" date="2021-08" db="EMBL/GenBank/DDBJ databases">
        <title>Draft Genome Sequence of Phanerochaete sordida strain YK-624.</title>
        <authorList>
            <person name="Mori T."/>
            <person name="Dohra H."/>
            <person name="Suzuki T."/>
            <person name="Kawagishi H."/>
            <person name="Hirai H."/>
        </authorList>
    </citation>
    <scope>NUCLEOTIDE SEQUENCE [LARGE SCALE GENOMIC DNA]</scope>
    <source>
        <strain evidence="7 8">YK-624</strain>
    </source>
</reference>
<feature type="compositionally biased region" description="Polar residues" evidence="5">
    <location>
        <begin position="1"/>
        <end position="19"/>
    </location>
</feature>
<dbReference type="PANTHER" id="PTHR10953">
    <property type="entry name" value="UBIQUITIN-ACTIVATING ENZYME E1"/>
    <property type="match status" value="1"/>
</dbReference>
<dbReference type="GO" id="GO:0045116">
    <property type="term" value="P:protein neddylation"/>
    <property type="evidence" value="ECO:0007669"/>
    <property type="project" value="UniProtKB-UniRule"/>
</dbReference>
<evidence type="ECO:0000256" key="5">
    <source>
        <dbReference type="SAM" id="MobiDB-lite"/>
    </source>
</evidence>
<evidence type="ECO:0000256" key="4">
    <source>
        <dbReference type="PIRNR" id="PIRNR039099"/>
    </source>
</evidence>